<evidence type="ECO:0000256" key="1">
    <source>
        <dbReference type="ARBA" id="ARBA00023239"/>
    </source>
</evidence>
<feature type="non-terminal residue" evidence="2">
    <location>
        <position position="435"/>
    </location>
</feature>
<dbReference type="CDD" id="cd00332">
    <property type="entry name" value="PAL-HAL"/>
    <property type="match status" value="1"/>
</dbReference>
<dbReference type="EMBL" id="JACDQQ010000635">
    <property type="protein sequence ID" value="MBA0084601.1"/>
    <property type="molecule type" value="Genomic_DNA"/>
</dbReference>
<keyword evidence="3" id="KW-1185">Reference proteome</keyword>
<dbReference type="Gene3D" id="1.10.275.10">
    <property type="entry name" value="Fumarase/aspartase (N-terminal domain)"/>
    <property type="match status" value="1"/>
</dbReference>
<dbReference type="InterPro" id="IPR024083">
    <property type="entry name" value="Fumarase/histidase_N"/>
</dbReference>
<dbReference type="GO" id="GO:0016841">
    <property type="term" value="F:ammonia-lyase activity"/>
    <property type="evidence" value="ECO:0007669"/>
    <property type="project" value="UniProtKB-ARBA"/>
</dbReference>
<dbReference type="AlphaFoldDB" id="A0A7V8SW80"/>
<comment type="caution">
    <text evidence="2">The sequence shown here is derived from an EMBL/GenBank/DDBJ whole genome shotgun (WGS) entry which is preliminary data.</text>
</comment>
<organism evidence="2 3">
    <name type="scientific">Candidatus Acidiferrum panamense</name>
    <dbReference type="NCBI Taxonomy" id="2741543"/>
    <lineage>
        <taxon>Bacteria</taxon>
        <taxon>Pseudomonadati</taxon>
        <taxon>Acidobacteriota</taxon>
        <taxon>Terriglobia</taxon>
        <taxon>Candidatus Acidiferrales</taxon>
        <taxon>Candidatus Acidiferrum</taxon>
    </lineage>
</organism>
<dbReference type="FunFam" id="1.10.275.10:FF:000005">
    <property type="entry name" value="Histidine ammonia-lyase"/>
    <property type="match status" value="1"/>
</dbReference>
<evidence type="ECO:0000313" key="2">
    <source>
        <dbReference type="EMBL" id="MBA0084601.1"/>
    </source>
</evidence>
<dbReference type="InterPro" id="IPR008948">
    <property type="entry name" value="L-Aspartase-like"/>
</dbReference>
<dbReference type="Pfam" id="PF00221">
    <property type="entry name" value="Lyase_aromatic"/>
    <property type="match status" value="1"/>
</dbReference>
<gene>
    <name evidence="2" type="ORF">HRJ53_06380</name>
</gene>
<dbReference type="Proteomes" id="UP000567293">
    <property type="component" value="Unassembled WGS sequence"/>
</dbReference>
<dbReference type="SUPFAM" id="SSF48557">
    <property type="entry name" value="L-aspartase-like"/>
    <property type="match status" value="1"/>
</dbReference>
<keyword evidence="1 2" id="KW-0456">Lyase</keyword>
<protein>
    <submittedName>
        <fullName evidence="2">Aromatic amino acid lyase</fullName>
    </submittedName>
</protein>
<accession>A0A7V8SW80</accession>
<reference evidence="2" key="1">
    <citation type="submission" date="2020-06" db="EMBL/GenBank/DDBJ databases">
        <title>Legume-microbial interactions unlock mineral nutrients during tropical forest succession.</title>
        <authorList>
            <person name="Epihov D.Z."/>
        </authorList>
    </citation>
    <scope>NUCLEOTIDE SEQUENCE [LARGE SCALE GENOMIC DNA]</scope>
    <source>
        <strain evidence="2">Pan2503</strain>
    </source>
</reference>
<evidence type="ECO:0000313" key="3">
    <source>
        <dbReference type="Proteomes" id="UP000567293"/>
    </source>
</evidence>
<proteinExistence type="predicted"/>
<dbReference type="Gene3D" id="1.20.200.10">
    <property type="entry name" value="Fumarase/aspartase (Central domain)"/>
    <property type="match status" value="1"/>
</dbReference>
<dbReference type="InterPro" id="IPR001106">
    <property type="entry name" value="Aromatic_Lyase"/>
</dbReference>
<dbReference type="PANTHER" id="PTHR10362">
    <property type="entry name" value="HISTIDINE AMMONIA-LYASE"/>
    <property type="match status" value="1"/>
</dbReference>
<name>A0A7V8SW80_9BACT</name>
<sequence>MADRLEVGARALTIEDVERVARQGTEVRLAQGGGARIAKGRQRLEECLARGERIYGVNTGVGGNQGFTLAPEDMERLQHNLMRHLSCATGEPLPSDVVRSAILLRIATFALGASAVRPELVERLIAVLNRAITPVVPRYGSVGASGDLMPSAYIARLLVGMGEADVAGRRMPASAALEAAGLTPMRFAPKEGLALLNGTTVMTAVAALMQIDAIRVLRALLGAVALSAEALEAPAQPFEPWVHEQKGHPGQIAVAAFIREALADSQSVKASRHQSGYSLRCAPQGLGPAWEAFEDARPVIEREINSANDNPLVDPDTGALYQAGNFYGGHIARLLDTWKLDFAVMANWANALMAVVVDPRFNSGLPANLTPEPGVNCGFKGMQLSVTSLACAVRQMAGPSGIHSLPTEEYNEDVVSLGMHAAVTAMDALECVRNE</sequence>